<comment type="caution">
    <text evidence="5">The sequence shown here is derived from an EMBL/GenBank/DDBJ whole genome shotgun (WGS) entry which is preliminary data.</text>
</comment>
<dbReference type="AlphaFoldDB" id="A0A397DA86"/>
<keyword evidence="2" id="KW-1133">Transmembrane helix</keyword>
<evidence type="ECO:0000259" key="3">
    <source>
        <dbReference type="PROSITE" id="PS50076"/>
    </source>
</evidence>
<evidence type="ECO:0000256" key="1">
    <source>
        <dbReference type="SAM" id="MobiDB-lite"/>
    </source>
</evidence>
<keyword evidence="2" id="KW-0472">Membrane</keyword>
<dbReference type="Proteomes" id="UP000265716">
    <property type="component" value="Unassembled WGS sequence"/>
</dbReference>
<dbReference type="Proteomes" id="UP000275652">
    <property type="component" value="Unassembled WGS sequence"/>
</dbReference>
<dbReference type="Gene3D" id="1.10.287.110">
    <property type="entry name" value="DnaJ domain"/>
    <property type="match status" value="1"/>
</dbReference>
<dbReference type="CDD" id="cd06257">
    <property type="entry name" value="DnaJ"/>
    <property type="match status" value="1"/>
</dbReference>
<evidence type="ECO:0000313" key="7">
    <source>
        <dbReference type="Proteomes" id="UP000265427"/>
    </source>
</evidence>
<evidence type="ECO:0000313" key="8">
    <source>
        <dbReference type="Proteomes" id="UP000265716"/>
    </source>
</evidence>
<dbReference type="GO" id="GO:0051082">
    <property type="term" value="F:unfolded protein binding"/>
    <property type="evidence" value="ECO:0007669"/>
    <property type="project" value="TreeGrafter"/>
</dbReference>
<feature type="transmembrane region" description="Helical" evidence="2">
    <location>
        <begin position="163"/>
        <end position="186"/>
    </location>
</feature>
<sequence>MFTTQRLESTVEARAHKASAAKAVDCTGTMTANFDSDDYYENLGVQREATEVEIKAAYRKLAIKYHPDKNLLNIQATEKKFKIVGEAYNVLSDPKTRRTYDEFGKAGIESHAQPVTMDMAMEIFEEFYRFGEAMNPNAPAGIKRVAVGMLYAPAKGILYGGRAILGGVVVGTTAVAVGLSGMAVSIGMGVKEMGEASINCASKSSRERRRSAAQSESNRRSSSASEHSTPPPTIAAPHMASHGENHIPTFMGGLKKATVSAVAIPLAAVFSGGAFIFGGTLLAGGYLVGGIAGAMHNISSGVREIKAASKQQHNQSTHDCRASTPVADAASTDYHRPLHTETKS</sequence>
<dbReference type="InterPro" id="IPR036869">
    <property type="entry name" value="J_dom_sf"/>
</dbReference>
<feature type="region of interest" description="Disordered" evidence="1">
    <location>
        <begin position="308"/>
        <end position="344"/>
    </location>
</feature>
<accession>A0A397DA86</accession>
<dbReference type="PANTHER" id="PTHR43948">
    <property type="entry name" value="DNAJ HOMOLOG SUBFAMILY B"/>
    <property type="match status" value="1"/>
</dbReference>
<evidence type="ECO:0000313" key="4">
    <source>
        <dbReference type="EMBL" id="RHY11316.1"/>
    </source>
</evidence>
<protein>
    <recommendedName>
        <fullName evidence="3">J domain-containing protein</fullName>
    </recommendedName>
</protein>
<evidence type="ECO:0000313" key="5">
    <source>
        <dbReference type="EMBL" id="RHY57989.1"/>
    </source>
</evidence>
<dbReference type="PROSITE" id="PS00636">
    <property type="entry name" value="DNAJ_1"/>
    <property type="match status" value="1"/>
</dbReference>
<dbReference type="EMBL" id="QUTI01010676">
    <property type="protein sequence ID" value="RLO12929.1"/>
    <property type="molecule type" value="Genomic_DNA"/>
</dbReference>
<dbReference type="Pfam" id="PF00226">
    <property type="entry name" value="DnaJ"/>
    <property type="match status" value="1"/>
</dbReference>
<dbReference type="GO" id="GO:0005634">
    <property type="term" value="C:nucleus"/>
    <property type="evidence" value="ECO:0007669"/>
    <property type="project" value="TreeGrafter"/>
</dbReference>
<dbReference type="GO" id="GO:0051087">
    <property type="term" value="F:protein-folding chaperone binding"/>
    <property type="evidence" value="ECO:0007669"/>
    <property type="project" value="TreeGrafter"/>
</dbReference>
<dbReference type="VEuPathDB" id="FungiDB:H257_09726"/>
<dbReference type="Proteomes" id="UP000265427">
    <property type="component" value="Unassembled WGS sequence"/>
</dbReference>
<dbReference type="GO" id="GO:0005737">
    <property type="term" value="C:cytoplasm"/>
    <property type="evidence" value="ECO:0007669"/>
    <property type="project" value="TreeGrafter"/>
</dbReference>
<dbReference type="EMBL" id="QUTC01005454">
    <property type="protein sequence ID" value="RHY57989.1"/>
    <property type="molecule type" value="Genomic_DNA"/>
</dbReference>
<evidence type="ECO:0000256" key="2">
    <source>
        <dbReference type="SAM" id="Phobius"/>
    </source>
</evidence>
<reference evidence="6 9" key="1">
    <citation type="journal article" date="2018" name="J. Invertebr. Pathol.">
        <title>New genotyping method for the causative agent of crayfish plague (Aphanomyces astaci) based on whole genome data.</title>
        <authorList>
            <person name="Minardi D."/>
            <person name="Studholme D.J."/>
            <person name="van der Giezen M."/>
            <person name="Pretto T."/>
            <person name="Oidtmann B."/>
        </authorList>
    </citation>
    <scope>NUCLEOTIDE SEQUENCE [LARGE SCALE GENOMIC DNA]</scope>
    <source>
        <strain evidence="6 9">KB13</strain>
    </source>
</reference>
<feature type="region of interest" description="Disordered" evidence="1">
    <location>
        <begin position="199"/>
        <end position="242"/>
    </location>
</feature>
<reference evidence="7 8" key="2">
    <citation type="submission" date="2018-08" db="EMBL/GenBank/DDBJ databases">
        <title>Aphanomyces genome sequencing and annotation.</title>
        <authorList>
            <person name="Minardi D."/>
            <person name="Oidtmann B."/>
            <person name="Van Der Giezen M."/>
            <person name="Studholme D.J."/>
        </authorList>
    </citation>
    <scope>NUCLEOTIDE SEQUENCE [LARGE SCALE GENOMIC DNA]</scope>
    <source>
        <strain evidence="4 7">Kv</strain>
        <strain evidence="5 8">SA</strain>
    </source>
</reference>
<dbReference type="InterPro" id="IPR018253">
    <property type="entry name" value="DnaJ_domain_CS"/>
</dbReference>
<gene>
    <name evidence="6" type="ORF">DYB28_001121</name>
    <name evidence="4" type="ORF">DYB36_007929</name>
    <name evidence="5" type="ORF">DYB38_000308</name>
</gene>
<dbReference type="PRINTS" id="PR00625">
    <property type="entry name" value="JDOMAIN"/>
</dbReference>
<keyword evidence="2" id="KW-0812">Transmembrane</keyword>
<dbReference type="PANTHER" id="PTHR43948:SF10">
    <property type="entry name" value="MRJ, ISOFORM E"/>
    <property type="match status" value="1"/>
</dbReference>
<dbReference type="GO" id="GO:0044183">
    <property type="term" value="F:protein folding chaperone"/>
    <property type="evidence" value="ECO:0007669"/>
    <property type="project" value="TreeGrafter"/>
</dbReference>
<evidence type="ECO:0000313" key="6">
    <source>
        <dbReference type="EMBL" id="RLO12929.1"/>
    </source>
</evidence>
<feature type="domain" description="J" evidence="3">
    <location>
        <begin position="38"/>
        <end position="104"/>
    </location>
</feature>
<feature type="compositionally biased region" description="Low complexity" evidence="1">
    <location>
        <begin position="212"/>
        <end position="228"/>
    </location>
</feature>
<proteinExistence type="predicted"/>
<dbReference type="SUPFAM" id="SSF46565">
    <property type="entry name" value="Chaperone J-domain"/>
    <property type="match status" value="1"/>
</dbReference>
<evidence type="ECO:0000313" key="9">
    <source>
        <dbReference type="Proteomes" id="UP000275652"/>
    </source>
</evidence>
<feature type="compositionally biased region" description="Basic and acidic residues" evidence="1">
    <location>
        <begin position="333"/>
        <end position="344"/>
    </location>
</feature>
<feature type="transmembrane region" description="Helical" evidence="2">
    <location>
        <begin position="262"/>
        <end position="288"/>
    </location>
</feature>
<organism evidence="5 8">
    <name type="scientific">Aphanomyces astaci</name>
    <name type="common">Crayfish plague agent</name>
    <dbReference type="NCBI Taxonomy" id="112090"/>
    <lineage>
        <taxon>Eukaryota</taxon>
        <taxon>Sar</taxon>
        <taxon>Stramenopiles</taxon>
        <taxon>Oomycota</taxon>
        <taxon>Saprolegniomycetes</taxon>
        <taxon>Saprolegniales</taxon>
        <taxon>Verrucalvaceae</taxon>
        <taxon>Aphanomyces</taxon>
    </lineage>
</organism>
<name>A0A397DA86_APHAT</name>
<dbReference type="SMART" id="SM00271">
    <property type="entry name" value="DnaJ"/>
    <property type="match status" value="1"/>
</dbReference>
<dbReference type="PROSITE" id="PS50076">
    <property type="entry name" value="DNAJ_2"/>
    <property type="match status" value="1"/>
</dbReference>
<dbReference type="InterPro" id="IPR001623">
    <property type="entry name" value="DnaJ_domain"/>
</dbReference>
<dbReference type="EMBL" id="QUSZ01005077">
    <property type="protein sequence ID" value="RHY11316.1"/>
    <property type="molecule type" value="Genomic_DNA"/>
</dbReference>